<dbReference type="AlphaFoldDB" id="A0A161KFL1"/>
<sequence length="182" mass="19679">MKHQNGIRAALRMATAEHHQRVDSIFSTMNLAEEGDYGRFLSAQAAAHIPVERALDGGGAASVLADWPDRRRAHLLLDDLATMGLAEPAAEERPEFVGEAAILGAVYVLEGSRLGGALLKRSVPPSLPATFLGAGDSLAWRRLLDLLAARLRSDGEIQIAIKAACEVFMLFERSGRHCLRVN</sequence>
<dbReference type="Gene3D" id="1.20.910.10">
    <property type="entry name" value="Heme oxygenase-like"/>
    <property type="match status" value="1"/>
</dbReference>
<protein>
    <submittedName>
        <fullName evidence="1">Bacteriophytochrome heme oxygenase BphO</fullName>
    </submittedName>
</protein>
<reference evidence="1" key="1">
    <citation type="submission" date="2015-10" db="EMBL/GenBank/DDBJ databases">
        <authorList>
            <person name="Gilbert D.G."/>
        </authorList>
    </citation>
    <scope>NUCLEOTIDE SEQUENCE</scope>
</reference>
<gene>
    <name evidence="1" type="ORF">MGWOODY_Smn17</name>
</gene>
<dbReference type="SUPFAM" id="SSF48613">
    <property type="entry name" value="Heme oxygenase-like"/>
    <property type="match status" value="1"/>
</dbReference>
<proteinExistence type="predicted"/>
<evidence type="ECO:0000313" key="1">
    <source>
        <dbReference type="EMBL" id="CUS45672.1"/>
    </source>
</evidence>
<dbReference type="CDD" id="cd19166">
    <property type="entry name" value="HemeO-bac"/>
    <property type="match status" value="1"/>
</dbReference>
<dbReference type="EMBL" id="CZQE01000290">
    <property type="protein sequence ID" value="CUS45672.1"/>
    <property type="molecule type" value="Genomic_DNA"/>
</dbReference>
<accession>A0A161KFL1</accession>
<dbReference type="InterPro" id="IPR016084">
    <property type="entry name" value="Haem_Oase-like_multi-hlx"/>
</dbReference>
<organism evidence="1">
    <name type="scientific">hydrothermal vent metagenome</name>
    <dbReference type="NCBI Taxonomy" id="652676"/>
    <lineage>
        <taxon>unclassified sequences</taxon>
        <taxon>metagenomes</taxon>
        <taxon>ecological metagenomes</taxon>
    </lineage>
</organism>
<name>A0A161KFL1_9ZZZZ</name>